<dbReference type="OrthoDB" id="8238074at2"/>
<keyword evidence="2" id="KW-0574">Periplasm</keyword>
<evidence type="ECO:0000313" key="5">
    <source>
        <dbReference type="EMBL" id="SFK78090.1"/>
    </source>
</evidence>
<evidence type="ECO:0000256" key="1">
    <source>
        <dbReference type="ARBA" id="ARBA00022729"/>
    </source>
</evidence>
<evidence type="ECO:0000313" key="6">
    <source>
        <dbReference type="Proteomes" id="UP000198755"/>
    </source>
</evidence>
<dbReference type="RefSeq" id="WP_091685843.1">
    <property type="nucleotide sequence ID" value="NZ_FOSN01000020.1"/>
</dbReference>
<evidence type="ECO:0000256" key="2">
    <source>
        <dbReference type="ARBA" id="ARBA00022764"/>
    </source>
</evidence>
<accession>A0A1I4CBV4</accession>
<dbReference type="InterPro" id="IPR010486">
    <property type="entry name" value="HNS-dep_expression_A/B"/>
</dbReference>
<dbReference type="Proteomes" id="UP000198755">
    <property type="component" value="Unassembled WGS sequence"/>
</dbReference>
<reference evidence="5 6" key="1">
    <citation type="submission" date="2016-10" db="EMBL/GenBank/DDBJ databases">
        <authorList>
            <person name="de Groot N.N."/>
        </authorList>
    </citation>
    <scope>NUCLEOTIDE SEQUENCE [LARGE SCALE GENOMIC DNA]</scope>
    <source>
        <strain evidence="5 6">NE2</strain>
    </source>
</reference>
<keyword evidence="6" id="KW-1185">Reference proteome</keyword>
<name>A0A1I4CBV4_9HYPH</name>
<dbReference type="AlphaFoldDB" id="A0A1I4CBV4"/>
<proteinExistence type="predicted"/>
<dbReference type="EMBL" id="FOSN01000020">
    <property type="protein sequence ID" value="SFK78090.1"/>
    <property type="molecule type" value="Genomic_DNA"/>
</dbReference>
<evidence type="ECO:0000256" key="3">
    <source>
        <dbReference type="ARBA" id="ARBA00023186"/>
    </source>
</evidence>
<gene>
    <name evidence="5" type="ORF">SAMN05444581_1209</name>
</gene>
<feature type="chain" id="PRO_5011699153" evidence="4">
    <location>
        <begin position="22"/>
        <end position="99"/>
    </location>
</feature>
<keyword evidence="1 4" id="KW-0732">Signal</keyword>
<protein>
    <submittedName>
        <fullName evidence="5">Acid stress chaperone HdeB</fullName>
    </submittedName>
</protein>
<feature type="signal peptide" evidence="4">
    <location>
        <begin position="1"/>
        <end position="21"/>
    </location>
</feature>
<dbReference type="Pfam" id="PF06411">
    <property type="entry name" value="HdeA"/>
    <property type="match status" value="1"/>
</dbReference>
<dbReference type="Gene3D" id="1.10.890.10">
    <property type="entry name" value="HNS-dependent expression A"/>
    <property type="match status" value="1"/>
</dbReference>
<dbReference type="InterPro" id="IPR038303">
    <property type="entry name" value="HdeA/HdeB_sf"/>
</dbReference>
<keyword evidence="3" id="KW-0143">Chaperone</keyword>
<organism evidence="5 6">
    <name type="scientific">Methylocapsa palsarum</name>
    <dbReference type="NCBI Taxonomy" id="1612308"/>
    <lineage>
        <taxon>Bacteria</taxon>
        <taxon>Pseudomonadati</taxon>
        <taxon>Pseudomonadota</taxon>
        <taxon>Alphaproteobacteria</taxon>
        <taxon>Hyphomicrobiales</taxon>
        <taxon>Beijerinckiaceae</taxon>
        <taxon>Methylocapsa</taxon>
    </lineage>
</organism>
<evidence type="ECO:0000256" key="4">
    <source>
        <dbReference type="SAM" id="SignalP"/>
    </source>
</evidence>
<sequence>MRKLALFAALAMSGAAMPAQAQVVVDMSLITCQQYQSFLKSDPDKALLVASWMAGYFSASKNLSTIDLRYTKRNTEKVTKYCSSHRDETLMSAIQKNAR</sequence>